<dbReference type="SUPFAM" id="SSF64376">
    <property type="entry name" value="YlxR-like"/>
    <property type="match status" value="1"/>
</dbReference>
<dbReference type="Pfam" id="PF04296">
    <property type="entry name" value="YlxR"/>
    <property type="match status" value="1"/>
</dbReference>
<gene>
    <name evidence="2" type="ORF">Dform_01211</name>
</gene>
<evidence type="ECO:0000259" key="1">
    <source>
        <dbReference type="Pfam" id="PF04296"/>
    </source>
</evidence>
<proteinExistence type="predicted"/>
<feature type="domain" description="YlxR" evidence="1">
    <location>
        <begin position="10"/>
        <end position="83"/>
    </location>
</feature>
<dbReference type="PANTHER" id="PTHR34215">
    <property type="entry name" value="BLL0784 PROTEIN"/>
    <property type="match status" value="1"/>
</dbReference>
<dbReference type="OrthoDB" id="9813251at2"/>
<keyword evidence="3" id="KW-1185">Reference proteome</keyword>
<protein>
    <recommendedName>
        <fullName evidence="1">YlxR domain-containing protein</fullName>
    </recommendedName>
</protein>
<dbReference type="KEGG" id="dfo:Dform_01211"/>
<organism evidence="2 3">
    <name type="scientific">Dehalogenimonas formicexedens</name>
    <dbReference type="NCBI Taxonomy" id="1839801"/>
    <lineage>
        <taxon>Bacteria</taxon>
        <taxon>Bacillati</taxon>
        <taxon>Chloroflexota</taxon>
        <taxon>Dehalococcoidia</taxon>
        <taxon>Dehalococcoidales</taxon>
        <taxon>Dehalococcoidaceae</taxon>
        <taxon>Dehalogenimonas</taxon>
    </lineage>
</organism>
<dbReference type="NCBIfam" id="NF047356">
    <property type="entry name" value="RNA_bind_RnpM"/>
    <property type="match status" value="1"/>
</dbReference>
<dbReference type="RefSeq" id="WP_076004213.1">
    <property type="nucleotide sequence ID" value="NZ_CP018258.1"/>
</dbReference>
<dbReference type="InterPro" id="IPR037465">
    <property type="entry name" value="YlxR"/>
</dbReference>
<reference evidence="3" key="1">
    <citation type="submission" date="2016-11" db="EMBL/GenBank/DDBJ databases">
        <title>Dehalogenimonas formicexedens sp. nov., a chlorinated alkane respiring bacterium isolated from contaminated groundwater.</title>
        <authorList>
            <person name="Key T.A."/>
            <person name="Bowman K.S."/>
            <person name="Lee I."/>
            <person name="Chun J."/>
            <person name="Albuquerque L."/>
            <person name="da Costa M.S."/>
            <person name="Rainey F.A."/>
            <person name="Moe W.M."/>
        </authorList>
    </citation>
    <scope>NUCLEOTIDE SEQUENCE [LARGE SCALE GENOMIC DNA]</scope>
    <source>
        <strain evidence="3">NSZ-14</strain>
    </source>
</reference>
<dbReference type="InterPro" id="IPR007393">
    <property type="entry name" value="YlxR_dom"/>
</dbReference>
<dbReference type="Proteomes" id="UP000185934">
    <property type="component" value="Chromosome"/>
</dbReference>
<dbReference type="PANTHER" id="PTHR34215:SF1">
    <property type="entry name" value="YLXR DOMAIN-CONTAINING PROTEIN"/>
    <property type="match status" value="1"/>
</dbReference>
<name>A0A1P8F7Y5_9CHLR</name>
<evidence type="ECO:0000313" key="2">
    <source>
        <dbReference type="EMBL" id="APV44543.1"/>
    </source>
</evidence>
<dbReference type="AlphaFoldDB" id="A0A1P8F7Y5"/>
<dbReference type="InterPro" id="IPR035931">
    <property type="entry name" value="YlxR-like_sf"/>
</dbReference>
<dbReference type="Gene3D" id="3.30.1230.10">
    <property type="entry name" value="YlxR-like"/>
    <property type="match status" value="1"/>
</dbReference>
<dbReference type="EMBL" id="CP018258">
    <property type="protein sequence ID" value="APV44543.1"/>
    <property type="molecule type" value="Genomic_DNA"/>
</dbReference>
<accession>A0A1P8F7Y5</accession>
<sequence>MNTIKKTPQRTCVICRTVGSKRGLLRVVRTPEGHVQVDPSGRLSGRGAYLCREGRCLNMALKDNKIEHILKVKISPEDRESLKTAIGEYIKEQAVV</sequence>
<dbReference type="STRING" id="1839801.Dform_01211"/>
<evidence type="ECO:0000313" key="3">
    <source>
        <dbReference type="Proteomes" id="UP000185934"/>
    </source>
</evidence>